<dbReference type="RefSeq" id="WP_069869437.1">
    <property type="nucleotide sequence ID" value="NZ_JAJGMX010000154.1"/>
</dbReference>
<dbReference type="GO" id="GO:0015716">
    <property type="term" value="P:organic phosphonate transport"/>
    <property type="evidence" value="ECO:0007669"/>
    <property type="project" value="InterPro"/>
</dbReference>
<dbReference type="EMBL" id="LJIW01000001">
    <property type="protein sequence ID" value="PNG94390.1"/>
    <property type="molecule type" value="Genomic_DNA"/>
</dbReference>
<organism evidence="1 2">
    <name type="scientific">Streptomyces malaysiensis</name>
    <dbReference type="NCBI Taxonomy" id="92644"/>
    <lineage>
        <taxon>Bacteria</taxon>
        <taxon>Bacillati</taxon>
        <taxon>Actinomycetota</taxon>
        <taxon>Actinomycetes</taxon>
        <taxon>Kitasatosporales</taxon>
        <taxon>Streptomycetaceae</taxon>
        <taxon>Streptomyces</taxon>
        <taxon>Streptomyces violaceusniger group</taxon>
    </lineage>
</organism>
<dbReference type="InterPro" id="IPR009609">
    <property type="entry name" value="Phosphonate_metab_PhnG"/>
</dbReference>
<evidence type="ECO:0000313" key="2">
    <source>
        <dbReference type="Proteomes" id="UP000236520"/>
    </source>
</evidence>
<dbReference type="Pfam" id="PF06754">
    <property type="entry name" value="PhnG"/>
    <property type="match status" value="1"/>
</dbReference>
<proteinExistence type="predicted"/>
<accession>A0A2J7Z290</accession>
<comment type="caution">
    <text evidence="1">The sequence shown here is derived from an EMBL/GenBank/DDBJ whole genome shotgun (WGS) entry which is preliminary data.</text>
</comment>
<dbReference type="Proteomes" id="UP000236520">
    <property type="component" value="Unassembled WGS sequence"/>
</dbReference>
<name>A0A2J7Z290_STRMQ</name>
<gene>
    <name evidence="1" type="ORF">SMF913_10415</name>
</gene>
<sequence>MSSTPTRERRCELLAAAAHEEIVPLAERLLADGTIPEPTVLKSPETGMVVLQVREPVEETRFYLGEVLVTECSVEVAGVPGWCMRPGDDRVAALSGALLDALAAAGGPATAEIDALCAAVAERHASQEAAEWADVTATTVVFEELT</sequence>
<dbReference type="GO" id="GO:0019634">
    <property type="term" value="P:organic phosphonate metabolic process"/>
    <property type="evidence" value="ECO:0007669"/>
    <property type="project" value="InterPro"/>
</dbReference>
<evidence type="ECO:0008006" key="3">
    <source>
        <dbReference type="Google" id="ProtNLM"/>
    </source>
</evidence>
<evidence type="ECO:0000313" key="1">
    <source>
        <dbReference type="EMBL" id="PNG94390.1"/>
    </source>
</evidence>
<reference evidence="1 2" key="1">
    <citation type="submission" date="2015-09" db="EMBL/GenBank/DDBJ databases">
        <title>Genome sequence, genome mining and natural product profiling of a biocontrol bacterium Streptomyces malaysiensis F913.</title>
        <authorList>
            <person name="Xu Y."/>
            <person name="Wei J."/>
            <person name="Xie J."/>
            <person name="Li T."/>
            <person name="Zhou Z."/>
        </authorList>
    </citation>
    <scope>NUCLEOTIDE SEQUENCE [LARGE SCALE GENOMIC DNA]</scope>
    <source>
        <strain evidence="1 2">F913</strain>
    </source>
</reference>
<dbReference type="NCBIfam" id="TIGR03293">
    <property type="entry name" value="PhnG_redo"/>
    <property type="match status" value="1"/>
</dbReference>
<keyword evidence="2" id="KW-1185">Reference proteome</keyword>
<protein>
    <recommendedName>
        <fullName evidence="3">Phosphonate metabolism protein PhnG</fullName>
    </recommendedName>
</protein>
<dbReference type="AlphaFoldDB" id="A0A2J7Z290"/>